<dbReference type="InterPro" id="IPR004176">
    <property type="entry name" value="Clp_R_N"/>
</dbReference>
<accession>A0A2I0A751</accession>
<dbReference type="Gene3D" id="3.40.50.300">
    <property type="entry name" value="P-loop containing nucleotide triphosphate hydrolases"/>
    <property type="match status" value="1"/>
</dbReference>
<evidence type="ECO:0000256" key="3">
    <source>
        <dbReference type="PROSITE-ProRule" id="PRU01251"/>
    </source>
</evidence>
<dbReference type="SUPFAM" id="SSF52540">
    <property type="entry name" value="P-loop containing nucleoside triphosphate hydrolases"/>
    <property type="match status" value="1"/>
</dbReference>
<dbReference type="SUPFAM" id="SSF81923">
    <property type="entry name" value="Double Clp-N motif"/>
    <property type="match status" value="1"/>
</dbReference>
<evidence type="ECO:0000256" key="1">
    <source>
        <dbReference type="ARBA" id="ARBA00008675"/>
    </source>
</evidence>
<evidence type="ECO:0000313" key="6">
    <source>
        <dbReference type="Proteomes" id="UP000236161"/>
    </source>
</evidence>
<dbReference type="Proteomes" id="UP000236161">
    <property type="component" value="Unassembled WGS sequence"/>
</dbReference>
<dbReference type="PANTHER" id="PTHR43572:SF3">
    <property type="entry name" value="PROTEIN SMAX1-LIKE 5"/>
    <property type="match status" value="1"/>
</dbReference>
<dbReference type="Pfam" id="PF23569">
    <property type="entry name" value="NBD_SMAX1"/>
    <property type="match status" value="1"/>
</dbReference>
<evidence type="ECO:0000313" key="5">
    <source>
        <dbReference type="EMBL" id="PKA51373.1"/>
    </source>
</evidence>
<evidence type="ECO:0000259" key="4">
    <source>
        <dbReference type="PROSITE" id="PS51903"/>
    </source>
</evidence>
<dbReference type="InterPro" id="IPR036628">
    <property type="entry name" value="Clp_N_dom_sf"/>
</dbReference>
<name>A0A2I0A751_9ASPA</name>
<dbReference type="Gene3D" id="1.10.1780.10">
    <property type="entry name" value="Clp, N-terminal domain"/>
    <property type="match status" value="1"/>
</dbReference>
<dbReference type="OrthoDB" id="1872342at2759"/>
<gene>
    <name evidence="5" type="primary">CLPB1</name>
    <name evidence="5" type="ORF">AXF42_Ash002738</name>
</gene>
<sequence length="917" mass="102019">MRAGACTIQQALTAEAAAIVKLSVNLARRRGHAQVTPLHVATTLLNSSASASYLLRRACIRSRPQHPSSLSLHCRALELCFNVALNRLPTSPPPSSSSLLHSNPSLSNALIAALKRAQAHQRRGCIESQNIHLHQSQQQSNQPLLAIKVELEQLIISILDDPSVSRVMREAGFSSTSVKQNLEEESTAGFAMAPSAKPQSLFYDPNSVFLPTHFLKPIERKEEDVKVVLEAMTRRKHQGKRSGSAVVVGDNASFAEGVANDLMFKFDRGEVPEELKGAQIMKLQLSYVHLRLMSRGDLEMKITDLRRRVISSVEKGVVVYAGDLRWVVDDEEGREKDGLSGFNPVDYFISEVGKFINELKHDINGRGAKVWLLASSSYQTYMKCKMMNPSIEHQWSLQTVVVPSGGLALSLQSPSGRDSLVPKLNQFHFEMKEARSFSTHEEGEKLLCCAECIASYEKEAKDSISGTTHLPFWLQTQRTEKLHKEGLVELRRKWNRLCKTLHHTRTSQFQSSSLFFNQKYSSSHPWWSCSLPCSKSKFTMEPSSVSFTSLSSRKPLMPSFDLGVSLLTDSATSTNQKMASPMSLEELTQKLKENIPWQPEVIPLIVDQLFDHRISKKKGKNWMIIHGNDQIAKRRLARVVAKSFFGSSEEVIIINARKSANGALNLLKGALVKESKRVVLIEGMNWAGSEFINSIKDGIEIGSLKDSCGRDVDLTNGIFILTTTSSTEHENMEEICDRVLKMRMWIEKEHPQSSDRPTKKLRLVGRGELDLNVAVDGGEEEDGAPSDLTHEAVGDSSDVQLSGVAILTLEINRSLIKTIAEDFATRLRRAFEEVVDGGDGGKARRLVVDAPMAEELARASGCFLEAEFDKWVREVFQICIPTVQFCGVLRLGVEGKDGNLEQLGFMESVLPKKILVD</sequence>
<keyword evidence="2 3" id="KW-0677">Repeat</keyword>
<dbReference type="InterPro" id="IPR051650">
    <property type="entry name" value="SL_signaling_regulator"/>
</dbReference>
<feature type="domain" description="Clp R" evidence="4">
    <location>
        <begin position="8"/>
        <end position="189"/>
    </location>
</feature>
<dbReference type="EMBL" id="KZ452013">
    <property type="protein sequence ID" value="PKA51373.1"/>
    <property type="molecule type" value="Genomic_DNA"/>
</dbReference>
<reference evidence="5 6" key="1">
    <citation type="journal article" date="2017" name="Nature">
        <title>The Apostasia genome and the evolution of orchids.</title>
        <authorList>
            <person name="Zhang G.Q."/>
            <person name="Liu K.W."/>
            <person name="Li Z."/>
            <person name="Lohaus R."/>
            <person name="Hsiao Y.Y."/>
            <person name="Niu S.C."/>
            <person name="Wang J.Y."/>
            <person name="Lin Y.C."/>
            <person name="Xu Q."/>
            <person name="Chen L.J."/>
            <person name="Yoshida K."/>
            <person name="Fujiwara S."/>
            <person name="Wang Z.W."/>
            <person name="Zhang Y.Q."/>
            <person name="Mitsuda N."/>
            <person name="Wang M."/>
            <person name="Liu G.H."/>
            <person name="Pecoraro L."/>
            <person name="Huang H.X."/>
            <person name="Xiao X.J."/>
            <person name="Lin M."/>
            <person name="Wu X.Y."/>
            <person name="Wu W.L."/>
            <person name="Chen Y.Y."/>
            <person name="Chang S.B."/>
            <person name="Sakamoto S."/>
            <person name="Ohme-Takagi M."/>
            <person name="Yagi M."/>
            <person name="Zeng S.J."/>
            <person name="Shen C.Y."/>
            <person name="Yeh C.M."/>
            <person name="Luo Y.B."/>
            <person name="Tsai W.C."/>
            <person name="Van de Peer Y."/>
            <person name="Liu Z.J."/>
        </authorList>
    </citation>
    <scope>NUCLEOTIDE SEQUENCE [LARGE SCALE GENOMIC DNA]</scope>
    <source>
        <strain evidence="6">cv. Shenzhen</strain>
        <tissue evidence="5">Stem</tissue>
    </source>
</reference>
<proteinExistence type="inferred from homology"/>
<evidence type="ECO:0000256" key="2">
    <source>
        <dbReference type="ARBA" id="ARBA00022737"/>
    </source>
</evidence>
<dbReference type="PANTHER" id="PTHR43572">
    <property type="entry name" value="CHAPERONE PROTEIN CLPD, CHLOROPLASTIC"/>
    <property type="match status" value="1"/>
</dbReference>
<dbReference type="InterPro" id="IPR058680">
    <property type="entry name" value="NBD_SMAX1-like"/>
</dbReference>
<dbReference type="AlphaFoldDB" id="A0A2I0A751"/>
<protein>
    <submittedName>
        <fullName evidence="5">Chaperone protein ClpB1</fullName>
    </submittedName>
</protein>
<comment type="similarity">
    <text evidence="1">Belongs to the ClpA/ClpB family.</text>
</comment>
<dbReference type="InterPro" id="IPR027417">
    <property type="entry name" value="P-loop_NTPase"/>
</dbReference>
<dbReference type="STRING" id="1088818.A0A2I0A751"/>
<keyword evidence="6" id="KW-1185">Reference proteome</keyword>
<organism evidence="5 6">
    <name type="scientific">Apostasia shenzhenica</name>
    <dbReference type="NCBI Taxonomy" id="1088818"/>
    <lineage>
        <taxon>Eukaryota</taxon>
        <taxon>Viridiplantae</taxon>
        <taxon>Streptophyta</taxon>
        <taxon>Embryophyta</taxon>
        <taxon>Tracheophyta</taxon>
        <taxon>Spermatophyta</taxon>
        <taxon>Magnoliopsida</taxon>
        <taxon>Liliopsida</taxon>
        <taxon>Asparagales</taxon>
        <taxon>Orchidaceae</taxon>
        <taxon>Apostasioideae</taxon>
        <taxon>Apostasia</taxon>
    </lineage>
</organism>
<dbReference type="PROSITE" id="PS51903">
    <property type="entry name" value="CLP_R"/>
    <property type="match status" value="1"/>
</dbReference>